<sequence>MTRPVISSLLGQNDTGEIGRQRRRQPSIHYSRAGPQDTSTSHARQNSQRGIGKGHQTFSTTLQRDDYGVRFGSKVSNSQDTQAFAPQDRPTRPQNRQLLSDDLSDHSMLLDRCGNIAVPSVNKQKTWSILSPRDNARSTPTGTGKRSGPAKSPSTLIPLNEARHLSSFDLVHQRSAPSLRKVRSTSTPQPTPARLDHSTEEVLNSSINRQADLSRNDSTSSPASEAFADGQYISPLLQERIDNEQAPEQTKGTDASPRNSCLREYRFTIDEQVELELMSNTTGTLCSDPVGTRTRSVEVSHVGCAQGTPPTGTAAGPCNKGAGARARIAPELASDRHKVERPQVYTAALEERAAKPLSPPSLWLHAEVTDLSFASCYDSDSEAWLGYIFPDNMHHDQSGFFFGNAPQICPRDQKKSPPHHQRAENANGLTKLFHQHDSRAMSQPHVTASTVSSTNDTMIFAPGPSVPCSRMDFPTEASPVEGYFTKKVENRSMYNSPARDEWGSGILATTHVWHEIEPVNTFPTQVQPKFPPKRKASDVSQSKWFPQTATDDFEPRERQRGSHEHTPKVMPWGTTRNWKANTENQGFAVAQNDVSNNRRKFHRASERYLEKAGGQESSPFGQFESTKSKLGAGTSYDGNPSHEYALASSPSTALPNTRAKTIAENYVQLWSAGSNSQCINDCTSSY</sequence>
<organism evidence="2 3">
    <name type="scientific">Exophiala aquamarina CBS 119918</name>
    <dbReference type="NCBI Taxonomy" id="1182545"/>
    <lineage>
        <taxon>Eukaryota</taxon>
        <taxon>Fungi</taxon>
        <taxon>Dikarya</taxon>
        <taxon>Ascomycota</taxon>
        <taxon>Pezizomycotina</taxon>
        <taxon>Eurotiomycetes</taxon>
        <taxon>Chaetothyriomycetidae</taxon>
        <taxon>Chaetothyriales</taxon>
        <taxon>Herpotrichiellaceae</taxon>
        <taxon>Exophiala</taxon>
    </lineage>
</organism>
<dbReference type="EMBL" id="AMGV01000008">
    <property type="protein sequence ID" value="KEF55302.1"/>
    <property type="molecule type" value="Genomic_DNA"/>
</dbReference>
<feature type="region of interest" description="Disordered" evidence="1">
    <location>
        <begin position="173"/>
        <end position="201"/>
    </location>
</feature>
<feature type="compositionally biased region" description="Polar residues" evidence="1">
    <location>
        <begin position="36"/>
        <end position="49"/>
    </location>
</feature>
<feature type="region of interest" description="Disordered" evidence="1">
    <location>
        <begin position="1"/>
        <end position="98"/>
    </location>
</feature>
<feature type="region of interest" description="Disordered" evidence="1">
    <location>
        <begin position="127"/>
        <end position="156"/>
    </location>
</feature>
<name>A0A072P6I1_9EURO</name>
<feature type="compositionally biased region" description="Basic and acidic residues" evidence="1">
    <location>
        <begin position="553"/>
        <end position="567"/>
    </location>
</feature>
<dbReference type="GeneID" id="25283866"/>
<protein>
    <submittedName>
        <fullName evidence="2">Uncharacterized protein</fullName>
    </submittedName>
</protein>
<feature type="compositionally biased region" description="Polar residues" evidence="1">
    <location>
        <begin position="538"/>
        <end position="550"/>
    </location>
</feature>
<accession>A0A072P6I1</accession>
<keyword evidence="3" id="KW-1185">Reference proteome</keyword>
<feature type="compositionally biased region" description="Polar residues" evidence="1">
    <location>
        <begin position="74"/>
        <end position="84"/>
    </location>
</feature>
<feature type="compositionally biased region" description="Polar residues" evidence="1">
    <location>
        <begin position="206"/>
        <end position="223"/>
    </location>
</feature>
<comment type="caution">
    <text evidence="2">The sequence shown here is derived from an EMBL/GenBank/DDBJ whole genome shotgun (WGS) entry which is preliminary data.</text>
</comment>
<dbReference type="AlphaFoldDB" id="A0A072P6I1"/>
<evidence type="ECO:0000313" key="2">
    <source>
        <dbReference type="EMBL" id="KEF55302.1"/>
    </source>
</evidence>
<dbReference type="VEuPathDB" id="FungiDB:A1O9_08956"/>
<dbReference type="RefSeq" id="XP_013257892.1">
    <property type="nucleotide sequence ID" value="XM_013402438.1"/>
</dbReference>
<dbReference type="HOGENOM" id="CLU_401155_0_0_1"/>
<feature type="region of interest" description="Disordered" evidence="1">
    <location>
        <begin position="206"/>
        <end position="225"/>
    </location>
</feature>
<dbReference type="Proteomes" id="UP000027920">
    <property type="component" value="Unassembled WGS sequence"/>
</dbReference>
<evidence type="ECO:0000256" key="1">
    <source>
        <dbReference type="SAM" id="MobiDB-lite"/>
    </source>
</evidence>
<feature type="region of interest" description="Disordered" evidence="1">
    <location>
        <begin position="523"/>
        <end position="574"/>
    </location>
</feature>
<reference evidence="2 3" key="1">
    <citation type="submission" date="2013-03" db="EMBL/GenBank/DDBJ databases">
        <title>The Genome Sequence of Exophiala aquamarina CBS 119918.</title>
        <authorList>
            <consortium name="The Broad Institute Genomics Platform"/>
            <person name="Cuomo C."/>
            <person name="de Hoog S."/>
            <person name="Gorbushina A."/>
            <person name="Walker B."/>
            <person name="Young S.K."/>
            <person name="Zeng Q."/>
            <person name="Gargeya S."/>
            <person name="Fitzgerald M."/>
            <person name="Haas B."/>
            <person name="Abouelleil A."/>
            <person name="Allen A.W."/>
            <person name="Alvarado L."/>
            <person name="Arachchi H.M."/>
            <person name="Berlin A.M."/>
            <person name="Chapman S.B."/>
            <person name="Gainer-Dewar J."/>
            <person name="Goldberg J."/>
            <person name="Griggs A."/>
            <person name="Gujja S."/>
            <person name="Hansen M."/>
            <person name="Howarth C."/>
            <person name="Imamovic A."/>
            <person name="Ireland A."/>
            <person name="Larimer J."/>
            <person name="McCowan C."/>
            <person name="Murphy C."/>
            <person name="Pearson M."/>
            <person name="Poon T.W."/>
            <person name="Priest M."/>
            <person name="Roberts A."/>
            <person name="Saif S."/>
            <person name="Shea T."/>
            <person name="Sisk P."/>
            <person name="Sykes S."/>
            <person name="Wortman J."/>
            <person name="Nusbaum C."/>
            <person name="Birren B."/>
        </authorList>
    </citation>
    <scope>NUCLEOTIDE SEQUENCE [LARGE SCALE GENOMIC DNA]</scope>
    <source>
        <strain evidence="2 3">CBS 119918</strain>
    </source>
</reference>
<evidence type="ECO:0000313" key="3">
    <source>
        <dbReference type="Proteomes" id="UP000027920"/>
    </source>
</evidence>
<gene>
    <name evidence="2" type="ORF">A1O9_08956</name>
</gene>
<proteinExistence type="predicted"/>